<evidence type="ECO:0000256" key="2">
    <source>
        <dbReference type="ARBA" id="ARBA00023125"/>
    </source>
</evidence>
<dbReference type="Proteomes" id="UP001164286">
    <property type="component" value="Unassembled WGS sequence"/>
</dbReference>
<sequence length="548" mass="58996">MHHLNLSPFSSSPDSAKMEQLSPSQLGSYPQPALTAAPAPAANNKPKSKPRKRVNTAEKRHQHNAVERQRRETLNSKFIVLARLLPALAQHRRPSKSAIVNGSISHLTKQRDQRLLAAGLLRQLCAERDALAKECKEWRAASGFNGDEKLSATAWTGEMDEVCAVEQETFGEFANMGEGEDGEDDPEQDEADMNPVGAGAAMPLGGPVQTGMGFGFQAGGGVGMGIEAATAAVSSFTTSGLITPRMSTDIDPLSLALGLTIPLPGSQGRQAQAQSQTQSQSLGMDWPDAFNFLGATPDASSDPISIHSSSAPPASTIPFNAFMVDSLENLSASPPGSLGLPTPPTSDFSRFTHTPSPRSSGSFVEELSKSQGQSQSQGQDRSNYFLNQAQFPQQQQQQPQHNSQAWAQQQLLYFHSMQQQQLQHSQLAELQSTRSLSSPTNPLFPARSMSTGSGSDGAYFSVPTQSQNIHSQRQSLPVYPPTAFQQIQQMQAQQQQQPQQQQRGQAPAQAQAPRMSQEQLEAWRKIATGGGGARADLGMWAQNALKGF</sequence>
<proteinExistence type="predicted"/>
<keyword evidence="5" id="KW-0539">Nucleus</keyword>
<dbReference type="PANTHER" id="PTHR10328:SF3">
    <property type="entry name" value="PROTEIN MAX"/>
    <property type="match status" value="1"/>
</dbReference>
<dbReference type="EMBL" id="JAKWFO010000014">
    <property type="protein sequence ID" value="KAI9632790.1"/>
    <property type="molecule type" value="Genomic_DNA"/>
</dbReference>
<dbReference type="GO" id="GO:0003700">
    <property type="term" value="F:DNA-binding transcription factor activity"/>
    <property type="evidence" value="ECO:0007669"/>
    <property type="project" value="TreeGrafter"/>
</dbReference>
<dbReference type="GO" id="GO:0090575">
    <property type="term" value="C:RNA polymerase II transcription regulator complex"/>
    <property type="evidence" value="ECO:0007669"/>
    <property type="project" value="TreeGrafter"/>
</dbReference>
<dbReference type="AlphaFoldDB" id="A0AA38LRC3"/>
<dbReference type="PANTHER" id="PTHR10328">
    <property type="entry name" value="PROTEIN MAX MYC-ASSOCIATED FACTOR X"/>
    <property type="match status" value="1"/>
</dbReference>
<dbReference type="GO" id="GO:0045944">
    <property type="term" value="P:positive regulation of transcription by RNA polymerase II"/>
    <property type="evidence" value="ECO:0007669"/>
    <property type="project" value="TreeGrafter"/>
</dbReference>
<dbReference type="SUPFAM" id="SSF47459">
    <property type="entry name" value="HLH, helix-loop-helix DNA-binding domain"/>
    <property type="match status" value="1"/>
</dbReference>
<feature type="region of interest" description="Disordered" evidence="6">
    <location>
        <begin position="424"/>
        <end position="518"/>
    </location>
</feature>
<dbReference type="GO" id="GO:0003677">
    <property type="term" value="F:DNA binding"/>
    <property type="evidence" value="ECO:0007669"/>
    <property type="project" value="UniProtKB-KW"/>
</dbReference>
<keyword evidence="4" id="KW-0804">Transcription</keyword>
<feature type="region of interest" description="Disordered" evidence="6">
    <location>
        <begin position="333"/>
        <end position="380"/>
    </location>
</feature>
<comment type="caution">
    <text evidence="8">The sequence shown here is derived from an EMBL/GenBank/DDBJ whole genome shotgun (WGS) entry which is preliminary data.</text>
</comment>
<feature type="compositionally biased region" description="Low complexity" evidence="6">
    <location>
        <begin position="370"/>
        <end position="379"/>
    </location>
</feature>
<dbReference type="RefSeq" id="XP_052942567.1">
    <property type="nucleotide sequence ID" value="XM_053088065.1"/>
</dbReference>
<organism evidence="8 9">
    <name type="scientific">Dioszegia hungarica</name>
    <dbReference type="NCBI Taxonomy" id="4972"/>
    <lineage>
        <taxon>Eukaryota</taxon>
        <taxon>Fungi</taxon>
        <taxon>Dikarya</taxon>
        <taxon>Basidiomycota</taxon>
        <taxon>Agaricomycotina</taxon>
        <taxon>Tremellomycetes</taxon>
        <taxon>Tremellales</taxon>
        <taxon>Bulleribasidiaceae</taxon>
        <taxon>Dioszegia</taxon>
    </lineage>
</organism>
<dbReference type="InterPro" id="IPR036638">
    <property type="entry name" value="HLH_DNA-bd_sf"/>
</dbReference>
<evidence type="ECO:0000256" key="1">
    <source>
        <dbReference type="ARBA" id="ARBA00023015"/>
    </source>
</evidence>
<evidence type="ECO:0000313" key="9">
    <source>
        <dbReference type="Proteomes" id="UP001164286"/>
    </source>
</evidence>
<name>A0AA38LRC3_9TREE</name>
<dbReference type="GO" id="GO:0046983">
    <property type="term" value="F:protein dimerization activity"/>
    <property type="evidence" value="ECO:0007669"/>
    <property type="project" value="InterPro"/>
</dbReference>
<keyword evidence="2" id="KW-0238">DNA-binding</keyword>
<evidence type="ECO:0000259" key="7">
    <source>
        <dbReference type="PROSITE" id="PS50888"/>
    </source>
</evidence>
<dbReference type="Gene3D" id="4.10.280.10">
    <property type="entry name" value="Helix-loop-helix DNA-binding domain"/>
    <property type="match status" value="1"/>
</dbReference>
<feature type="compositionally biased region" description="Low complexity" evidence="6">
    <location>
        <begin position="481"/>
        <end position="513"/>
    </location>
</feature>
<dbReference type="SMART" id="SM00353">
    <property type="entry name" value="HLH"/>
    <property type="match status" value="1"/>
</dbReference>
<dbReference type="Pfam" id="PF00010">
    <property type="entry name" value="HLH"/>
    <property type="match status" value="1"/>
</dbReference>
<evidence type="ECO:0000256" key="3">
    <source>
        <dbReference type="ARBA" id="ARBA00023159"/>
    </source>
</evidence>
<gene>
    <name evidence="8" type="ORF">MKK02DRAFT_30523</name>
</gene>
<evidence type="ECO:0000256" key="4">
    <source>
        <dbReference type="ARBA" id="ARBA00023163"/>
    </source>
</evidence>
<evidence type="ECO:0000256" key="5">
    <source>
        <dbReference type="ARBA" id="ARBA00023242"/>
    </source>
</evidence>
<feature type="compositionally biased region" description="Low complexity" evidence="6">
    <location>
        <begin position="30"/>
        <end position="45"/>
    </location>
</feature>
<feature type="compositionally biased region" description="Polar residues" evidence="6">
    <location>
        <begin position="347"/>
        <end position="362"/>
    </location>
</feature>
<accession>A0AA38LRC3</accession>
<dbReference type="InterPro" id="IPR011598">
    <property type="entry name" value="bHLH_dom"/>
</dbReference>
<keyword evidence="1" id="KW-0805">Transcription regulation</keyword>
<reference evidence="8" key="1">
    <citation type="journal article" date="2022" name="G3 (Bethesda)">
        <title>High quality genome of the basidiomycete yeast Dioszegia hungarica PDD-24b-2 isolated from cloud water.</title>
        <authorList>
            <person name="Jarrige D."/>
            <person name="Haridas S."/>
            <person name="Bleykasten-Grosshans C."/>
            <person name="Joly M."/>
            <person name="Nadalig T."/>
            <person name="Sancelme M."/>
            <person name="Vuilleumier S."/>
            <person name="Grigoriev I.V."/>
            <person name="Amato P."/>
            <person name="Bringel F."/>
        </authorList>
    </citation>
    <scope>NUCLEOTIDE SEQUENCE</scope>
    <source>
        <strain evidence="8">PDD-24b-2</strain>
    </source>
</reference>
<feature type="compositionally biased region" description="Polar residues" evidence="6">
    <location>
        <begin position="462"/>
        <end position="475"/>
    </location>
</feature>
<feature type="compositionally biased region" description="Basic and acidic residues" evidence="6">
    <location>
        <begin position="55"/>
        <end position="71"/>
    </location>
</feature>
<dbReference type="GeneID" id="77727270"/>
<dbReference type="PROSITE" id="PS50888">
    <property type="entry name" value="BHLH"/>
    <property type="match status" value="1"/>
</dbReference>
<evidence type="ECO:0000256" key="6">
    <source>
        <dbReference type="SAM" id="MobiDB-lite"/>
    </source>
</evidence>
<protein>
    <recommendedName>
        <fullName evidence="7">BHLH domain-containing protein</fullName>
    </recommendedName>
</protein>
<evidence type="ECO:0000313" key="8">
    <source>
        <dbReference type="EMBL" id="KAI9632790.1"/>
    </source>
</evidence>
<feature type="domain" description="BHLH" evidence="7">
    <location>
        <begin position="58"/>
        <end position="110"/>
    </location>
</feature>
<keyword evidence="3" id="KW-0010">Activator</keyword>
<dbReference type="CDD" id="cd00083">
    <property type="entry name" value="bHLH_SF"/>
    <property type="match status" value="1"/>
</dbReference>
<feature type="region of interest" description="Disordered" evidence="6">
    <location>
        <begin position="1"/>
        <end position="71"/>
    </location>
</feature>
<keyword evidence="9" id="KW-1185">Reference proteome</keyword>